<dbReference type="InParanoid" id="A0A165SP71"/>
<reference evidence="1 2" key="1">
    <citation type="journal article" date="2016" name="Mol. Biol. Evol.">
        <title>Comparative Genomics of Early-Diverging Mushroom-Forming Fungi Provides Insights into the Origins of Lignocellulose Decay Capabilities.</title>
        <authorList>
            <person name="Nagy L.G."/>
            <person name="Riley R."/>
            <person name="Tritt A."/>
            <person name="Adam C."/>
            <person name="Daum C."/>
            <person name="Floudas D."/>
            <person name="Sun H."/>
            <person name="Yadav J.S."/>
            <person name="Pangilinan J."/>
            <person name="Larsson K.H."/>
            <person name="Matsuura K."/>
            <person name="Barry K."/>
            <person name="Labutti K."/>
            <person name="Kuo R."/>
            <person name="Ohm R.A."/>
            <person name="Bhattacharya S.S."/>
            <person name="Shirouzu T."/>
            <person name="Yoshinaga Y."/>
            <person name="Martin F.M."/>
            <person name="Grigoriev I.V."/>
            <person name="Hibbett D.S."/>
        </authorList>
    </citation>
    <scope>NUCLEOTIDE SEQUENCE [LARGE SCALE GENOMIC DNA]</scope>
    <source>
        <strain evidence="1 2">HHB14362 ss-1</strain>
    </source>
</reference>
<proteinExistence type="predicted"/>
<accession>A0A165SP71</accession>
<dbReference type="Proteomes" id="UP000076761">
    <property type="component" value="Unassembled WGS sequence"/>
</dbReference>
<gene>
    <name evidence="1" type="ORF">NEOLEDRAFT_1133365</name>
</gene>
<sequence length="323" mass="37497">MSAPLPFRTDVSLFDEDTVVMDPRKEIDTQIIRLKNCLNALLPIARLLPELLAEIFLYDMNIEECSAYNTSPCYGYDYRVRIAQVCQHWRQVALQDPRLWADISISNGRQHVKEMIIRSKEALLAISGGLSSSKDDRASLTLILAELHRVHDIDFVVTRSFLQEFDTSGPKNATRLRELTVSLPYYRTGRVRRRGRRLDVRMADDLCSQTRRFPRLECIRLEAFRFHERYGVPKDNDFTVQFEIALKSRGYRRCKLRQVDILKATAFAEVHYAQLKDVVQECTWDGSLELDPDGDDYYDPDYGYDLVYISSDKESIASLDIDF</sequence>
<dbReference type="InterPro" id="IPR036047">
    <property type="entry name" value="F-box-like_dom_sf"/>
</dbReference>
<dbReference type="SUPFAM" id="SSF81383">
    <property type="entry name" value="F-box domain"/>
    <property type="match status" value="1"/>
</dbReference>
<dbReference type="OrthoDB" id="2269034at2759"/>
<keyword evidence="2" id="KW-1185">Reference proteome</keyword>
<dbReference type="Gene3D" id="1.20.1280.50">
    <property type="match status" value="1"/>
</dbReference>
<dbReference type="EMBL" id="KV425571">
    <property type="protein sequence ID" value="KZT25450.1"/>
    <property type="molecule type" value="Genomic_DNA"/>
</dbReference>
<name>A0A165SP71_9AGAM</name>
<evidence type="ECO:0000313" key="2">
    <source>
        <dbReference type="Proteomes" id="UP000076761"/>
    </source>
</evidence>
<dbReference type="AlphaFoldDB" id="A0A165SP71"/>
<dbReference type="STRING" id="1314782.A0A165SP71"/>
<evidence type="ECO:0000313" key="1">
    <source>
        <dbReference type="EMBL" id="KZT25450.1"/>
    </source>
</evidence>
<organism evidence="1 2">
    <name type="scientific">Neolentinus lepideus HHB14362 ss-1</name>
    <dbReference type="NCBI Taxonomy" id="1314782"/>
    <lineage>
        <taxon>Eukaryota</taxon>
        <taxon>Fungi</taxon>
        <taxon>Dikarya</taxon>
        <taxon>Basidiomycota</taxon>
        <taxon>Agaricomycotina</taxon>
        <taxon>Agaricomycetes</taxon>
        <taxon>Gloeophyllales</taxon>
        <taxon>Gloeophyllaceae</taxon>
        <taxon>Neolentinus</taxon>
    </lineage>
</organism>
<protein>
    <submittedName>
        <fullName evidence="1">Uncharacterized protein</fullName>
    </submittedName>
</protein>